<feature type="signal peptide" evidence="1">
    <location>
        <begin position="1"/>
        <end position="23"/>
    </location>
</feature>
<protein>
    <recommendedName>
        <fullName evidence="4">Lipoprotein</fullName>
    </recommendedName>
</protein>
<gene>
    <name evidence="2" type="ORF">IPJ38_04720</name>
</gene>
<comment type="caution">
    <text evidence="2">The sequence shown here is derived from an EMBL/GenBank/DDBJ whole genome shotgun (WGS) entry which is preliminary data.</text>
</comment>
<evidence type="ECO:0000313" key="2">
    <source>
        <dbReference type="EMBL" id="MBK7414508.1"/>
    </source>
</evidence>
<name>A0A935K123_9RHOO</name>
<accession>A0A935K123</accession>
<proteinExistence type="predicted"/>
<sequence>MKGEISLKIFIPLLMSLLLAACASTNDLQLSNGKGKSFIVSGRNYQQIWHAANVAMSTDMQIVDSHKPSGVIKSRVVNGTQGKVVGFFIQPTDEQAPNYTITIVSKKPLQTEFVDRDWEPSVWEDFKTGIDPKK</sequence>
<feature type="chain" id="PRO_5036838367" description="Lipoprotein" evidence="1">
    <location>
        <begin position="24"/>
        <end position="134"/>
    </location>
</feature>
<evidence type="ECO:0000256" key="1">
    <source>
        <dbReference type="SAM" id="SignalP"/>
    </source>
</evidence>
<dbReference type="Proteomes" id="UP000739411">
    <property type="component" value="Unassembled WGS sequence"/>
</dbReference>
<keyword evidence="1" id="KW-0732">Signal</keyword>
<reference evidence="2 3" key="1">
    <citation type="submission" date="2020-10" db="EMBL/GenBank/DDBJ databases">
        <title>Connecting structure to function with the recovery of over 1000 high-quality activated sludge metagenome-assembled genomes encoding full-length rRNA genes using long-read sequencing.</title>
        <authorList>
            <person name="Singleton C.M."/>
            <person name="Petriglieri F."/>
            <person name="Kristensen J.M."/>
            <person name="Kirkegaard R.H."/>
            <person name="Michaelsen T.Y."/>
            <person name="Andersen M.H."/>
            <person name="Karst S.M."/>
            <person name="Dueholm M.S."/>
            <person name="Nielsen P.H."/>
            <person name="Albertsen M."/>
        </authorList>
    </citation>
    <scope>NUCLEOTIDE SEQUENCE [LARGE SCALE GENOMIC DNA]</scope>
    <source>
        <strain evidence="2">EsbW_18-Q3-R4-48_BATAC.463</strain>
    </source>
</reference>
<evidence type="ECO:0000313" key="3">
    <source>
        <dbReference type="Proteomes" id="UP000739411"/>
    </source>
</evidence>
<evidence type="ECO:0008006" key="4">
    <source>
        <dbReference type="Google" id="ProtNLM"/>
    </source>
</evidence>
<dbReference type="EMBL" id="JADJMS010000009">
    <property type="protein sequence ID" value="MBK7414508.1"/>
    <property type="molecule type" value="Genomic_DNA"/>
</dbReference>
<organism evidence="2 3">
    <name type="scientific">Candidatus Dechloromonas phosphorivorans</name>
    <dbReference type="NCBI Taxonomy" id="2899244"/>
    <lineage>
        <taxon>Bacteria</taxon>
        <taxon>Pseudomonadati</taxon>
        <taxon>Pseudomonadota</taxon>
        <taxon>Betaproteobacteria</taxon>
        <taxon>Rhodocyclales</taxon>
        <taxon>Azonexaceae</taxon>
        <taxon>Dechloromonas</taxon>
    </lineage>
</organism>
<dbReference type="AlphaFoldDB" id="A0A935K123"/>
<dbReference type="PROSITE" id="PS51257">
    <property type="entry name" value="PROKAR_LIPOPROTEIN"/>
    <property type="match status" value="1"/>
</dbReference>